<name>A0ABV7EV08_9GAMM</name>
<dbReference type="Pfam" id="PF00356">
    <property type="entry name" value="LacI"/>
    <property type="match status" value="1"/>
</dbReference>
<dbReference type="CDD" id="cd01392">
    <property type="entry name" value="HTH_LacI"/>
    <property type="match status" value="1"/>
</dbReference>
<feature type="domain" description="HTH cro/C1-type" evidence="6">
    <location>
        <begin position="3"/>
        <end position="38"/>
    </location>
</feature>
<keyword evidence="4" id="KW-0804">Transcription</keyword>
<proteinExistence type="predicted"/>
<dbReference type="PROSITE" id="PS50932">
    <property type="entry name" value="HTH_LACI_2"/>
    <property type="match status" value="1"/>
</dbReference>
<dbReference type="Gene3D" id="3.40.50.2300">
    <property type="match status" value="2"/>
</dbReference>
<dbReference type="InterPro" id="IPR000843">
    <property type="entry name" value="HTH_LacI"/>
</dbReference>
<evidence type="ECO:0000313" key="7">
    <source>
        <dbReference type="EMBL" id="MFC3105346.1"/>
    </source>
</evidence>
<dbReference type="GO" id="GO:0003677">
    <property type="term" value="F:DNA binding"/>
    <property type="evidence" value="ECO:0007669"/>
    <property type="project" value="UniProtKB-KW"/>
</dbReference>
<dbReference type="EMBL" id="JBHRSS010000008">
    <property type="protein sequence ID" value="MFC3105346.1"/>
    <property type="molecule type" value="Genomic_DNA"/>
</dbReference>
<dbReference type="InterPro" id="IPR046335">
    <property type="entry name" value="LacI/GalR-like_sensor"/>
</dbReference>
<dbReference type="InterPro" id="IPR001387">
    <property type="entry name" value="Cro/C1-type_HTH"/>
</dbReference>
<dbReference type="Pfam" id="PF13377">
    <property type="entry name" value="Peripla_BP_3"/>
    <property type="match status" value="1"/>
</dbReference>
<keyword evidence="3 7" id="KW-0238">DNA-binding</keyword>
<keyword evidence="1" id="KW-0678">Repressor</keyword>
<dbReference type="PANTHER" id="PTHR30146">
    <property type="entry name" value="LACI-RELATED TRANSCRIPTIONAL REPRESSOR"/>
    <property type="match status" value="1"/>
</dbReference>
<evidence type="ECO:0000256" key="4">
    <source>
        <dbReference type="ARBA" id="ARBA00023163"/>
    </source>
</evidence>
<dbReference type="SMART" id="SM00354">
    <property type="entry name" value="HTH_LACI"/>
    <property type="match status" value="1"/>
</dbReference>
<organism evidence="7 8">
    <name type="scientific">Salinisphaera aquimarina</name>
    <dbReference type="NCBI Taxonomy" id="2094031"/>
    <lineage>
        <taxon>Bacteria</taxon>
        <taxon>Pseudomonadati</taxon>
        <taxon>Pseudomonadota</taxon>
        <taxon>Gammaproteobacteria</taxon>
        <taxon>Salinisphaerales</taxon>
        <taxon>Salinisphaeraceae</taxon>
        <taxon>Salinisphaera</taxon>
    </lineage>
</organism>
<sequence length="336" mass="36570">MAKKKQITIDDVAARAGVSTATVSRVLNGMNHKASLDTRTRIRSAVEELEYRPVRVGRALSMMQSPTVALLTPDTTNAFYASIADAIQTGTRRIGKAMILCNTREQAILQDAYIEEMRSHLVAGIALLGAVPSPGLERALADDMPIVFINRKSPYRADRPFVGIDNYAAGGDVAKHFMDRGYYPISVVRGPWDSSASRERFEGFRDALAASGHPIDPARVYDSDLSMESGYIQAEQLLSGPAPARAVFCANDPVAYGIYRRCGERGLSVPDDVALFGFDDNPLNEWLAPWLSTVSVPSVEIGTRVAKLFAGSGMASAREHPEQCIVPYQMVIRTSA</sequence>
<dbReference type="Gene3D" id="1.10.260.40">
    <property type="entry name" value="lambda repressor-like DNA-binding domains"/>
    <property type="match status" value="1"/>
</dbReference>
<dbReference type="PROSITE" id="PS50943">
    <property type="entry name" value="HTH_CROC1"/>
    <property type="match status" value="1"/>
</dbReference>
<accession>A0ABV7EV08</accession>
<evidence type="ECO:0000259" key="6">
    <source>
        <dbReference type="PROSITE" id="PS50943"/>
    </source>
</evidence>
<comment type="caution">
    <text evidence="7">The sequence shown here is derived from an EMBL/GenBank/DDBJ whole genome shotgun (WGS) entry which is preliminary data.</text>
</comment>
<evidence type="ECO:0000313" key="8">
    <source>
        <dbReference type="Proteomes" id="UP001595462"/>
    </source>
</evidence>
<keyword evidence="8" id="KW-1185">Reference proteome</keyword>
<protein>
    <submittedName>
        <fullName evidence="7">LacI family DNA-binding transcriptional regulator</fullName>
    </submittedName>
</protein>
<evidence type="ECO:0000256" key="2">
    <source>
        <dbReference type="ARBA" id="ARBA00023015"/>
    </source>
</evidence>
<dbReference type="InterPro" id="IPR010982">
    <property type="entry name" value="Lambda_DNA-bd_dom_sf"/>
</dbReference>
<dbReference type="CDD" id="cd06267">
    <property type="entry name" value="PBP1_LacI_sugar_binding-like"/>
    <property type="match status" value="1"/>
</dbReference>
<dbReference type="PANTHER" id="PTHR30146:SF148">
    <property type="entry name" value="HTH-TYPE TRANSCRIPTIONAL REPRESSOR PURR-RELATED"/>
    <property type="match status" value="1"/>
</dbReference>
<dbReference type="PROSITE" id="PS00356">
    <property type="entry name" value="HTH_LACI_1"/>
    <property type="match status" value="1"/>
</dbReference>
<dbReference type="SUPFAM" id="SSF47413">
    <property type="entry name" value="lambda repressor-like DNA-binding domains"/>
    <property type="match status" value="1"/>
</dbReference>
<dbReference type="RefSeq" id="WP_380690903.1">
    <property type="nucleotide sequence ID" value="NZ_JBHRSS010000008.1"/>
</dbReference>
<keyword evidence="2" id="KW-0805">Transcription regulation</keyword>
<gene>
    <name evidence="7" type="ORF">ACFOSU_15810</name>
</gene>
<dbReference type="Proteomes" id="UP001595462">
    <property type="component" value="Unassembled WGS sequence"/>
</dbReference>
<evidence type="ECO:0000256" key="1">
    <source>
        <dbReference type="ARBA" id="ARBA00022491"/>
    </source>
</evidence>
<feature type="domain" description="HTH lacI-type" evidence="5">
    <location>
        <begin position="7"/>
        <end position="62"/>
    </location>
</feature>
<dbReference type="InterPro" id="IPR028082">
    <property type="entry name" value="Peripla_BP_I"/>
</dbReference>
<reference evidence="8" key="1">
    <citation type="journal article" date="2019" name="Int. J. Syst. Evol. Microbiol.">
        <title>The Global Catalogue of Microorganisms (GCM) 10K type strain sequencing project: providing services to taxonomists for standard genome sequencing and annotation.</title>
        <authorList>
            <consortium name="The Broad Institute Genomics Platform"/>
            <consortium name="The Broad Institute Genome Sequencing Center for Infectious Disease"/>
            <person name="Wu L."/>
            <person name="Ma J."/>
        </authorList>
    </citation>
    <scope>NUCLEOTIDE SEQUENCE [LARGE SCALE GENOMIC DNA]</scope>
    <source>
        <strain evidence="8">KCTC 52640</strain>
    </source>
</reference>
<evidence type="ECO:0000259" key="5">
    <source>
        <dbReference type="PROSITE" id="PS50932"/>
    </source>
</evidence>
<dbReference type="PRINTS" id="PR00036">
    <property type="entry name" value="HTHLACI"/>
</dbReference>
<dbReference type="SUPFAM" id="SSF53822">
    <property type="entry name" value="Periplasmic binding protein-like I"/>
    <property type="match status" value="1"/>
</dbReference>
<evidence type="ECO:0000256" key="3">
    <source>
        <dbReference type="ARBA" id="ARBA00023125"/>
    </source>
</evidence>